<dbReference type="GO" id="GO:0016477">
    <property type="term" value="P:cell migration"/>
    <property type="evidence" value="ECO:0007669"/>
    <property type="project" value="TreeGrafter"/>
</dbReference>
<feature type="domain" description="DUF7910" evidence="2">
    <location>
        <begin position="455"/>
        <end position="567"/>
    </location>
</feature>
<dbReference type="AlphaFoldDB" id="A0AAD3YBQ1"/>
<dbReference type="InterPro" id="IPR008999">
    <property type="entry name" value="Actin-crosslinking"/>
</dbReference>
<organism evidence="3 4">
    <name type="scientific">Cutaneotrichosporon spelunceum</name>
    <dbReference type="NCBI Taxonomy" id="1672016"/>
    <lineage>
        <taxon>Eukaryota</taxon>
        <taxon>Fungi</taxon>
        <taxon>Dikarya</taxon>
        <taxon>Basidiomycota</taxon>
        <taxon>Agaricomycotina</taxon>
        <taxon>Tremellomycetes</taxon>
        <taxon>Trichosporonales</taxon>
        <taxon>Trichosporonaceae</taxon>
        <taxon>Cutaneotrichosporon</taxon>
    </lineage>
</organism>
<dbReference type="InterPro" id="IPR010431">
    <property type="entry name" value="Fascin"/>
</dbReference>
<evidence type="ECO:0000256" key="1">
    <source>
        <dbReference type="SAM" id="MobiDB-lite"/>
    </source>
</evidence>
<reference evidence="3" key="1">
    <citation type="journal article" date="2023" name="BMC Genomics">
        <title>Chromosome-level genome assemblies of Cutaneotrichosporon spp. (Trichosporonales, Basidiomycota) reveal imbalanced evolution between nucleotide sequences and chromosome synteny.</title>
        <authorList>
            <person name="Kobayashi Y."/>
            <person name="Kayamori A."/>
            <person name="Aoki K."/>
            <person name="Shiwa Y."/>
            <person name="Matsutani M."/>
            <person name="Fujita N."/>
            <person name="Sugita T."/>
            <person name="Iwasaki W."/>
            <person name="Tanaka N."/>
            <person name="Takashima M."/>
        </authorList>
    </citation>
    <scope>NUCLEOTIDE SEQUENCE</scope>
    <source>
        <strain evidence="3">HIS016</strain>
    </source>
</reference>
<proteinExistence type="predicted"/>
<dbReference type="CDD" id="cd00257">
    <property type="entry name" value="beta-trefoil_FSCN-like"/>
    <property type="match status" value="1"/>
</dbReference>
<dbReference type="PANTHER" id="PTHR10551">
    <property type="entry name" value="FASCIN"/>
    <property type="match status" value="1"/>
</dbReference>
<dbReference type="Gene3D" id="3.20.20.80">
    <property type="entry name" value="Glycosidases"/>
    <property type="match status" value="1"/>
</dbReference>
<dbReference type="Gene3D" id="2.80.10.50">
    <property type="match status" value="2"/>
</dbReference>
<protein>
    <recommendedName>
        <fullName evidence="2">DUF7910 domain-containing protein</fullName>
    </recommendedName>
</protein>
<dbReference type="PANTHER" id="PTHR10551:SF9">
    <property type="entry name" value="FASCIN-2"/>
    <property type="match status" value="1"/>
</dbReference>
<accession>A0AAD3YBQ1</accession>
<keyword evidence="4" id="KW-1185">Reference proteome</keyword>
<feature type="compositionally biased region" description="Low complexity" evidence="1">
    <location>
        <begin position="13"/>
        <end position="30"/>
    </location>
</feature>
<dbReference type="GO" id="GO:0015629">
    <property type="term" value="C:actin cytoskeleton"/>
    <property type="evidence" value="ECO:0007669"/>
    <property type="project" value="TreeGrafter"/>
</dbReference>
<dbReference type="Proteomes" id="UP001222932">
    <property type="component" value="Unassembled WGS sequence"/>
</dbReference>
<dbReference type="GO" id="GO:0051017">
    <property type="term" value="P:actin filament bundle assembly"/>
    <property type="evidence" value="ECO:0007669"/>
    <property type="project" value="TreeGrafter"/>
</dbReference>
<name>A0AAD3YBQ1_9TREE</name>
<dbReference type="SUPFAM" id="SSF50405">
    <property type="entry name" value="Actin-crosslinking proteins"/>
    <property type="match status" value="1"/>
</dbReference>
<sequence length="575" mass="64359">MHLLNPFHNHSGNHQNAPHHQAPPQDQPPNYGNQGQNEYPHGNPDGNKGQTANPPCGQKQPSNPGEGDIIGQLVTGYQGWFSCAGDCCSLGGYWHWAPDRLKPMCKDNCAVISWPDMRYYEQQYSTDFAPYPDGTPSRLFSSMDAQTVYAHFRMMQDAEIRAAALQRFVPCGPEGPPRDITTVHVHNAALATGVKWYCMYDVGGWTDMRTELPEDWRTKMSQYASSPVYARQNGKPVVAIWGFGFNDDNHDWEPEACIEVIRYLQGCGLYVIGGVPTWWRKGISDSRPDYAAVYHSFDCLSPWMVGRASLTKDLDFYFAECNKGDVEELHALGIDYQPCVMPGDLATGRRLHGDFYWHHLSNLARLGRTGVGLYVSMFDEYNEGNQIAPTAETAASQPADFAHPALDEDGTPCTADYYLRLTRDGGNMFRGLLPYTPLRPTEPWPGRGPVHRPRQVAIKAMVNGRYVCVEGDGHLINDRENVGPWETWTLETTLSGTRFKAYTGKYLCVADEVVVANRESPGKWETFQVDRLDDGRVTIRAWTGKYLQACPDGTGRMAAGAAEAGWWESFVMEDV</sequence>
<dbReference type="InterPro" id="IPR057232">
    <property type="entry name" value="DUF7910"/>
</dbReference>
<dbReference type="GO" id="GO:0005737">
    <property type="term" value="C:cytoplasm"/>
    <property type="evidence" value="ECO:0007669"/>
    <property type="project" value="TreeGrafter"/>
</dbReference>
<feature type="region of interest" description="Disordered" evidence="1">
    <location>
        <begin position="11"/>
        <end position="69"/>
    </location>
</feature>
<dbReference type="EMBL" id="BTCM01000004">
    <property type="protein sequence ID" value="GMK57275.1"/>
    <property type="molecule type" value="Genomic_DNA"/>
</dbReference>
<evidence type="ECO:0000259" key="2">
    <source>
        <dbReference type="Pfam" id="PF25490"/>
    </source>
</evidence>
<dbReference type="GO" id="GO:0051015">
    <property type="term" value="F:actin filament binding"/>
    <property type="evidence" value="ECO:0007669"/>
    <property type="project" value="InterPro"/>
</dbReference>
<evidence type="ECO:0000313" key="3">
    <source>
        <dbReference type="EMBL" id="GMK57275.1"/>
    </source>
</evidence>
<dbReference type="CDD" id="cd11576">
    <property type="entry name" value="GH99_GH71_like_2"/>
    <property type="match status" value="1"/>
</dbReference>
<dbReference type="Pfam" id="PF25490">
    <property type="entry name" value="DUF7910"/>
    <property type="match status" value="1"/>
</dbReference>
<reference evidence="3" key="2">
    <citation type="submission" date="2023-06" db="EMBL/GenBank/DDBJ databases">
        <authorList>
            <person name="Kobayashi Y."/>
            <person name="Kayamori A."/>
            <person name="Aoki K."/>
            <person name="Shiwa Y."/>
            <person name="Fujita N."/>
            <person name="Sugita T."/>
            <person name="Iwasaki W."/>
            <person name="Tanaka N."/>
            <person name="Takashima M."/>
        </authorList>
    </citation>
    <scope>NUCLEOTIDE SEQUENCE</scope>
    <source>
        <strain evidence="3">HIS016</strain>
    </source>
</reference>
<comment type="caution">
    <text evidence="3">The sequence shown here is derived from an EMBL/GenBank/DDBJ whole genome shotgun (WGS) entry which is preliminary data.</text>
</comment>
<evidence type="ECO:0000313" key="4">
    <source>
        <dbReference type="Proteomes" id="UP001222932"/>
    </source>
</evidence>
<feature type="compositionally biased region" description="Polar residues" evidence="1">
    <location>
        <begin position="48"/>
        <end position="63"/>
    </location>
</feature>
<gene>
    <name evidence="3" type="ORF">CspeluHIS016_0401090</name>
</gene>
<dbReference type="GO" id="GO:0007163">
    <property type="term" value="P:establishment or maintenance of cell polarity"/>
    <property type="evidence" value="ECO:0007669"/>
    <property type="project" value="TreeGrafter"/>
</dbReference>